<dbReference type="EMBL" id="CAUM01000096">
    <property type="protein sequence ID" value="CCV06362.1"/>
    <property type="molecule type" value="Genomic_DNA"/>
</dbReference>
<keyword evidence="2" id="KW-1185">Reference proteome</keyword>
<dbReference type="AlphaFoldDB" id="M5EPX6"/>
<name>M5EPX6_9HYPH</name>
<protein>
    <submittedName>
        <fullName evidence="1">Uncharacterized protein</fullName>
    </submittedName>
</protein>
<organism evidence="1 2">
    <name type="scientific">Mesorhizobium metallidurans STM 2683</name>
    <dbReference type="NCBI Taxonomy" id="1297569"/>
    <lineage>
        <taxon>Bacteria</taxon>
        <taxon>Pseudomonadati</taxon>
        <taxon>Pseudomonadota</taxon>
        <taxon>Alphaproteobacteria</taxon>
        <taxon>Hyphomicrobiales</taxon>
        <taxon>Phyllobacteriaceae</taxon>
        <taxon>Mesorhizobium</taxon>
    </lineage>
</organism>
<evidence type="ECO:0000313" key="1">
    <source>
        <dbReference type="EMBL" id="CCV06362.1"/>
    </source>
</evidence>
<sequence>MCAGHSIKTGSGTSDLRKYKQVAVAHRNNLAGRYRAGDGLLPPIYTSLGEHEIAGTPGWHGTGIVKTRDTEICDIFLL</sequence>
<reference evidence="1 2" key="1">
    <citation type="submission" date="2013-02" db="EMBL/GenBank/DDBJ databases">
        <authorList>
            <person name="Genoscope - CEA"/>
        </authorList>
    </citation>
    <scope>NUCLEOTIDE SEQUENCE [LARGE SCALE GENOMIC DNA]</scope>
    <source>
        <strain evidence="1 2">STM 2683</strain>
    </source>
</reference>
<comment type="caution">
    <text evidence="1">The sequence shown here is derived from an EMBL/GenBank/DDBJ whole genome shotgun (WGS) entry which is preliminary data.</text>
</comment>
<gene>
    <name evidence="1" type="ORF">MESS2_300080</name>
</gene>
<dbReference type="STRING" id="1297569.MESS2_300080"/>
<dbReference type="Proteomes" id="UP000012062">
    <property type="component" value="Unassembled WGS sequence"/>
</dbReference>
<accession>M5EPX6</accession>
<proteinExistence type="predicted"/>
<evidence type="ECO:0000313" key="2">
    <source>
        <dbReference type="Proteomes" id="UP000012062"/>
    </source>
</evidence>